<dbReference type="Proteomes" id="UP000887565">
    <property type="component" value="Unplaced"/>
</dbReference>
<evidence type="ECO:0000313" key="2">
    <source>
        <dbReference type="Proteomes" id="UP000887565"/>
    </source>
</evidence>
<protein>
    <submittedName>
        <fullName evidence="3">Uncharacterized protein</fullName>
    </submittedName>
</protein>
<name>A0A915ICK9_ROMCU</name>
<evidence type="ECO:0000256" key="1">
    <source>
        <dbReference type="SAM" id="MobiDB-lite"/>
    </source>
</evidence>
<evidence type="ECO:0000313" key="3">
    <source>
        <dbReference type="WBParaSite" id="nRc.2.0.1.t11518-RA"/>
    </source>
</evidence>
<accession>A0A915ICK9</accession>
<keyword evidence="2" id="KW-1185">Reference proteome</keyword>
<dbReference type="AlphaFoldDB" id="A0A915ICK9"/>
<proteinExistence type="predicted"/>
<feature type="region of interest" description="Disordered" evidence="1">
    <location>
        <begin position="1"/>
        <end position="22"/>
    </location>
</feature>
<sequence>MTDSKTRTTNQGLHRDIQDCDAETTLQPQTRFQDLTNEKSSCNLITKQYEGFLGGAGAVPPLANDGVELEARL</sequence>
<dbReference type="WBParaSite" id="nRc.2.0.1.t11518-RA">
    <property type="protein sequence ID" value="nRc.2.0.1.t11518-RA"/>
    <property type="gene ID" value="nRc.2.0.1.g11518"/>
</dbReference>
<reference evidence="3" key="1">
    <citation type="submission" date="2022-11" db="UniProtKB">
        <authorList>
            <consortium name="WormBaseParasite"/>
        </authorList>
    </citation>
    <scope>IDENTIFICATION</scope>
</reference>
<organism evidence="2 3">
    <name type="scientific">Romanomermis culicivorax</name>
    <name type="common">Nematode worm</name>
    <dbReference type="NCBI Taxonomy" id="13658"/>
    <lineage>
        <taxon>Eukaryota</taxon>
        <taxon>Metazoa</taxon>
        <taxon>Ecdysozoa</taxon>
        <taxon>Nematoda</taxon>
        <taxon>Enoplea</taxon>
        <taxon>Dorylaimia</taxon>
        <taxon>Mermithida</taxon>
        <taxon>Mermithoidea</taxon>
        <taxon>Mermithidae</taxon>
        <taxon>Romanomermis</taxon>
    </lineage>
</organism>